<accession>A0A3A9YX58</accession>
<evidence type="ECO:0008006" key="3">
    <source>
        <dbReference type="Google" id="ProtNLM"/>
    </source>
</evidence>
<comment type="caution">
    <text evidence="1">The sequence shown here is derived from an EMBL/GenBank/DDBJ whole genome shotgun (WGS) entry which is preliminary data.</text>
</comment>
<organism evidence="1 2">
    <name type="scientific">Streptomyces hoynatensis</name>
    <dbReference type="NCBI Taxonomy" id="1141874"/>
    <lineage>
        <taxon>Bacteria</taxon>
        <taxon>Bacillati</taxon>
        <taxon>Actinomycetota</taxon>
        <taxon>Actinomycetes</taxon>
        <taxon>Kitasatosporales</taxon>
        <taxon>Streptomycetaceae</taxon>
        <taxon>Streptomyces</taxon>
    </lineage>
</organism>
<evidence type="ECO:0000313" key="2">
    <source>
        <dbReference type="Proteomes" id="UP000272474"/>
    </source>
</evidence>
<dbReference type="EMBL" id="RBAL01000010">
    <property type="protein sequence ID" value="RKN40389.1"/>
    <property type="molecule type" value="Genomic_DNA"/>
</dbReference>
<protein>
    <recommendedName>
        <fullName evidence="3">XRE family transcriptional regulator</fullName>
    </recommendedName>
</protein>
<keyword evidence="2" id="KW-1185">Reference proteome</keyword>
<dbReference type="OrthoDB" id="3213425at2"/>
<sequence length="296" mass="32368">MREADLILRRCHAFRLADDVVAGGDLVAPVMRELKAAKELYTHSAHTGAVGRALLTGIAELAQLAGWVASDAEGLPGADPARLYRLGAAAAKEAGDRPLLGHLRGSLAYYETNRGNTALGAQIAHTLRGESGEEAPPRARSVASDRIAWCSVRLGDTQTALRAVEQSIEDLEEFEPGEDDNRRWLYWVSHAERTVMQARVYTEARRPLHAVPLLRTVLHSYPATHTRELALYRSWLAIALLDANEPEEAAGVARQMLELSATVPSARAAARGELLVRRLREHDDVPEVADVLADWA</sequence>
<dbReference type="RefSeq" id="WP_120681040.1">
    <property type="nucleotide sequence ID" value="NZ_RBAL01000010.1"/>
</dbReference>
<name>A0A3A9YX58_9ACTN</name>
<dbReference type="Proteomes" id="UP000272474">
    <property type="component" value="Unassembled WGS sequence"/>
</dbReference>
<dbReference type="InterPro" id="IPR011990">
    <property type="entry name" value="TPR-like_helical_dom_sf"/>
</dbReference>
<dbReference type="SUPFAM" id="SSF48452">
    <property type="entry name" value="TPR-like"/>
    <property type="match status" value="1"/>
</dbReference>
<dbReference type="AlphaFoldDB" id="A0A3A9YX58"/>
<gene>
    <name evidence="1" type="ORF">D7294_18210</name>
</gene>
<evidence type="ECO:0000313" key="1">
    <source>
        <dbReference type="EMBL" id="RKN40389.1"/>
    </source>
</evidence>
<reference evidence="1 2" key="1">
    <citation type="journal article" date="2014" name="Int. J. Syst. Evol. Microbiol.">
        <title>Streptomyces hoynatensis sp. nov., isolated from deep marine sediment.</title>
        <authorList>
            <person name="Veyisoglu A."/>
            <person name="Sahin N."/>
        </authorList>
    </citation>
    <scope>NUCLEOTIDE SEQUENCE [LARGE SCALE GENOMIC DNA]</scope>
    <source>
        <strain evidence="1 2">KCTC 29097</strain>
    </source>
</reference>
<proteinExistence type="predicted"/>
<dbReference type="Gene3D" id="1.25.40.10">
    <property type="entry name" value="Tetratricopeptide repeat domain"/>
    <property type="match status" value="1"/>
</dbReference>